<protein>
    <recommendedName>
        <fullName evidence="5">PemK family protein</fullName>
    </recommendedName>
</protein>
<reference evidence="1 3" key="1">
    <citation type="journal article" date="2010" name="J. Bacteriol.">
        <title>Complete genome sequence of Halalkalicoccus jeotgali B3(T), an extremely halophilic archaeon.</title>
        <authorList>
            <person name="Roh S.W."/>
            <person name="Nam Y.D."/>
            <person name="Nam S.H."/>
            <person name="Choi S.H."/>
            <person name="Park H.S."/>
            <person name="Bae J.W."/>
        </authorList>
    </citation>
    <scope>NUCLEOTIDE SEQUENCE [LARGE SCALE GENOMIC DNA]</scope>
    <source>
        <strain evidence="1">B3</strain>
        <strain evidence="3">DSM 18796 / CECT 7217 / JCM 14584 / KCTC 4019 / B3</strain>
        <plasmid evidence="3">2</plasmid>
    </source>
</reference>
<dbReference type="Proteomes" id="UP000000390">
    <property type="component" value="Plasmid 2"/>
</dbReference>
<dbReference type="AlphaFoldDB" id="D8JCI9"/>
<organism evidence="1 3">
    <name type="scientific">Halalkalicoccus jeotgali (strain DSM 18796 / CECT 7217 / JCM 14584 / KCTC 4019 / B3)</name>
    <dbReference type="NCBI Taxonomy" id="795797"/>
    <lineage>
        <taxon>Archaea</taxon>
        <taxon>Methanobacteriati</taxon>
        <taxon>Methanobacteriota</taxon>
        <taxon>Stenosarchaea group</taxon>
        <taxon>Halobacteria</taxon>
        <taxon>Halobacteriales</taxon>
        <taxon>Halococcaceae</taxon>
        <taxon>Halalkalicoccus</taxon>
    </lineage>
</organism>
<dbReference type="SUPFAM" id="SSF50118">
    <property type="entry name" value="Cell growth inhibitor/plasmid maintenance toxic component"/>
    <property type="match status" value="1"/>
</dbReference>
<dbReference type="EMBL" id="CP002064">
    <property type="protein sequence ID" value="ADJ17096.1"/>
    <property type="molecule type" value="Genomic_DNA"/>
</dbReference>
<name>D8JCI9_HALJB</name>
<dbReference type="OrthoDB" id="315488at2157"/>
<proteinExistence type="predicted"/>
<dbReference type="KEGG" id="hje:HacjB3_18783"/>
<evidence type="ECO:0000313" key="3">
    <source>
        <dbReference type="Proteomes" id="UP000000390"/>
    </source>
</evidence>
<dbReference type="eggNOG" id="arCOG03403">
    <property type="taxonomic scope" value="Archaea"/>
</dbReference>
<dbReference type="EMBL" id="AOHV01000002">
    <property type="protein sequence ID" value="ELY41748.1"/>
    <property type="molecule type" value="Genomic_DNA"/>
</dbReference>
<evidence type="ECO:0000313" key="4">
    <source>
        <dbReference type="Proteomes" id="UP000011645"/>
    </source>
</evidence>
<dbReference type="Proteomes" id="UP000011645">
    <property type="component" value="Unassembled WGS sequence"/>
</dbReference>
<accession>D8JCI9</accession>
<reference evidence="2 4" key="2">
    <citation type="journal article" date="2014" name="PLoS Genet.">
        <title>Phylogenetically driven sequencing of extremely halophilic archaea reveals strategies for static and dynamic osmo-response.</title>
        <authorList>
            <person name="Becker E.A."/>
            <person name="Seitzer P.M."/>
            <person name="Tritt A."/>
            <person name="Larsen D."/>
            <person name="Krusor M."/>
            <person name="Yao A.I."/>
            <person name="Wu D."/>
            <person name="Madern D."/>
            <person name="Eisen J.A."/>
            <person name="Darling A.E."/>
            <person name="Facciotti M.T."/>
        </authorList>
    </citation>
    <scope>NUCLEOTIDE SEQUENCE [LARGE SCALE GENOMIC DNA]</scope>
    <source>
        <strain evidence="2">B3</strain>
        <strain evidence="4">DSM 18796 / CECT 7217 / JCM 14584 / KCTC 4019 / B3</strain>
    </source>
</reference>
<keyword evidence="1" id="KW-0614">Plasmid</keyword>
<sequence length="110" mass="12660">MSMQRGDVVLAADPFKDESTTGRPFLLINRAETPFHGEQYITLSLTTRTWHDERIVLLDEHWQEGGAPKSSSIMPWSVNSVKTEWITDWQGRLTEEIVDQAVALLREYVE</sequence>
<dbReference type="HOGENOM" id="CLU_157708_0_0_2"/>
<keyword evidence="4" id="KW-1185">Reference proteome</keyword>
<evidence type="ECO:0008006" key="5">
    <source>
        <dbReference type="Google" id="ProtNLM"/>
    </source>
</evidence>
<evidence type="ECO:0000313" key="1">
    <source>
        <dbReference type="EMBL" id="ADJ17096.1"/>
    </source>
</evidence>
<evidence type="ECO:0000313" key="2">
    <source>
        <dbReference type="EMBL" id="ELY41748.1"/>
    </source>
</evidence>
<geneLocation type="plasmid" evidence="1 3">
    <name>2</name>
</geneLocation>
<gene>
    <name evidence="1" type="ordered locus">HacjB3_18783</name>
    <name evidence="2" type="ORF">C497_00635</name>
</gene>